<evidence type="ECO:0000313" key="4">
    <source>
        <dbReference type="Proteomes" id="UP000787625"/>
    </source>
</evidence>
<organism evidence="3 4">
    <name type="scientific">Candidatus Avibacteroides avistercoris</name>
    <dbReference type="NCBI Taxonomy" id="2840690"/>
    <lineage>
        <taxon>Bacteria</taxon>
        <taxon>Pseudomonadati</taxon>
        <taxon>Bacteroidota</taxon>
        <taxon>Bacteroidia</taxon>
        <taxon>Bacteroidales</taxon>
        <taxon>Bacteroidaceae</taxon>
        <taxon>Bacteroidaceae incertae sedis</taxon>
        <taxon>Candidatus Avibacteroides</taxon>
    </lineage>
</organism>
<accession>A0A9D2UIU3</accession>
<dbReference type="InterPro" id="IPR024047">
    <property type="entry name" value="MM3350-like_sf"/>
</dbReference>
<feature type="domain" description="Plasmid pRiA4b Orf3-like" evidence="2">
    <location>
        <begin position="10"/>
        <end position="169"/>
    </location>
</feature>
<proteinExistence type="predicted"/>
<dbReference type="AlphaFoldDB" id="A0A9D2UIU3"/>
<dbReference type="Proteomes" id="UP000787625">
    <property type="component" value="Unassembled WGS sequence"/>
</dbReference>
<evidence type="ECO:0000259" key="2">
    <source>
        <dbReference type="Pfam" id="PF07929"/>
    </source>
</evidence>
<feature type="compositionally biased region" description="Acidic residues" evidence="1">
    <location>
        <begin position="156"/>
        <end position="166"/>
    </location>
</feature>
<feature type="region of interest" description="Disordered" evidence="1">
    <location>
        <begin position="156"/>
        <end position="181"/>
    </location>
</feature>
<sequence length="181" mass="21194">MVYRFTIISDEVEDFMREIQIDSEATFFDLHIAILKSVKYPDDQMTAFFLCSDKWERETEVALEDIGTSSDEDCWVMSETKLDELLEDEKQKMVYVFDPLADRAFYIELSEMITGKHLMEPICTRQKGKAPKQIVDYDEVTKVDQNLDLDENFYGDEDFDAEDFDPEGFTMDEGGVYDEEK</sequence>
<evidence type="ECO:0000256" key="1">
    <source>
        <dbReference type="SAM" id="MobiDB-lite"/>
    </source>
</evidence>
<comment type="caution">
    <text evidence="3">The sequence shown here is derived from an EMBL/GenBank/DDBJ whole genome shotgun (WGS) entry which is preliminary data.</text>
</comment>
<protein>
    <submittedName>
        <fullName evidence="3">Plasmid pRiA4b ORF-3 family protein</fullName>
    </submittedName>
</protein>
<evidence type="ECO:0000313" key="3">
    <source>
        <dbReference type="EMBL" id="HJD53111.1"/>
    </source>
</evidence>
<dbReference type="SUPFAM" id="SSF159941">
    <property type="entry name" value="MM3350-like"/>
    <property type="match status" value="1"/>
</dbReference>
<dbReference type="Gene3D" id="3.10.290.30">
    <property type="entry name" value="MM3350-like"/>
    <property type="match status" value="1"/>
</dbReference>
<gene>
    <name evidence="3" type="ORF">IAA93_05250</name>
</gene>
<dbReference type="Pfam" id="PF07929">
    <property type="entry name" value="PRiA4_ORF3"/>
    <property type="match status" value="1"/>
</dbReference>
<name>A0A9D2UIU3_9BACT</name>
<reference evidence="3" key="2">
    <citation type="submission" date="2021-04" db="EMBL/GenBank/DDBJ databases">
        <authorList>
            <person name="Gilroy R."/>
        </authorList>
    </citation>
    <scope>NUCLEOTIDE SEQUENCE</scope>
    <source>
        <strain evidence="3">MalCec1-1739</strain>
    </source>
</reference>
<dbReference type="EMBL" id="DWUP01000111">
    <property type="protein sequence ID" value="HJD53111.1"/>
    <property type="molecule type" value="Genomic_DNA"/>
</dbReference>
<dbReference type="InterPro" id="IPR012912">
    <property type="entry name" value="Plasmid_pRiA4b_Orf3-like"/>
</dbReference>
<reference evidence="3" key="1">
    <citation type="journal article" date="2021" name="PeerJ">
        <title>Extensive microbial diversity within the chicken gut microbiome revealed by metagenomics and culture.</title>
        <authorList>
            <person name="Gilroy R."/>
            <person name="Ravi A."/>
            <person name="Getino M."/>
            <person name="Pursley I."/>
            <person name="Horton D.L."/>
            <person name="Alikhan N.F."/>
            <person name="Baker D."/>
            <person name="Gharbi K."/>
            <person name="Hall N."/>
            <person name="Watson M."/>
            <person name="Adriaenssens E.M."/>
            <person name="Foster-Nyarko E."/>
            <person name="Jarju S."/>
            <person name="Secka A."/>
            <person name="Antonio M."/>
            <person name="Oren A."/>
            <person name="Chaudhuri R.R."/>
            <person name="La Ragione R."/>
            <person name="Hildebrand F."/>
            <person name="Pallen M.J."/>
        </authorList>
    </citation>
    <scope>NUCLEOTIDE SEQUENCE</scope>
    <source>
        <strain evidence="3">MalCec1-1739</strain>
    </source>
</reference>